<feature type="compositionally biased region" description="Low complexity" evidence="1">
    <location>
        <begin position="288"/>
        <end position="311"/>
    </location>
</feature>
<protein>
    <submittedName>
        <fullName evidence="3">SH3 domain-containing protein</fullName>
    </submittedName>
</protein>
<evidence type="ECO:0000259" key="2">
    <source>
        <dbReference type="Pfam" id="PF08239"/>
    </source>
</evidence>
<dbReference type="AlphaFoldDB" id="A0A6G4WD99"/>
<evidence type="ECO:0000256" key="1">
    <source>
        <dbReference type="SAM" id="MobiDB-lite"/>
    </source>
</evidence>
<comment type="caution">
    <text evidence="3">The sequence shown here is derived from an EMBL/GenBank/DDBJ whole genome shotgun (WGS) entry which is preliminary data.</text>
</comment>
<organism evidence="3 4">
    <name type="scientific">Allomesorhizobium camelthorni</name>
    <dbReference type="NCBI Taxonomy" id="475069"/>
    <lineage>
        <taxon>Bacteria</taxon>
        <taxon>Pseudomonadati</taxon>
        <taxon>Pseudomonadota</taxon>
        <taxon>Alphaproteobacteria</taxon>
        <taxon>Hyphomicrobiales</taxon>
        <taxon>Phyllobacteriaceae</taxon>
        <taxon>Allomesorhizobium</taxon>
    </lineage>
</organism>
<sequence>MTKPVGLAATDQVRGSNSNRGRRPAAAFAGAVALLAAGGAAATFLIGGDQTRAAATDAPQIALAAAVQQLPVRTVKTISIKIDPTPNTTKTAPRPTAPQRPASAAVEASDAEALPPEDPRWARQSPRPRTGANTLGDLETPAGAIVARALAAQEEPSDPMVTAAIFRNEERALEQAPPASPELAVPAPEMPAVKKAPAPQRTVRVNDGVNLRARPASGSKVLRVIPARASVGLVDCKAWCEVVYDGTRGFVYKSFVGGKRAASRKKPAEEKATANAAEQALPGVSIGTATEKAAPAATADAATTAKTAPKAQPNPSPWPDIHEGR</sequence>
<feature type="compositionally biased region" description="Low complexity" evidence="1">
    <location>
        <begin position="84"/>
        <end position="113"/>
    </location>
</feature>
<evidence type="ECO:0000313" key="4">
    <source>
        <dbReference type="Proteomes" id="UP001642900"/>
    </source>
</evidence>
<feature type="region of interest" description="Disordered" evidence="1">
    <location>
        <begin position="281"/>
        <end position="325"/>
    </location>
</feature>
<feature type="region of interest" description="Disordered" evidence="1">
    <location>
        <begin position="1"/>
        <end position="22"/>
    </location>
</feature>
<accession>A0A6G4WD99</accession>
<keyword evidence="4" id="KW-1185">Reference proteome</keyword>
<dbReference type="Gene3D" id="2.30.30.40">
    <property type="entry name" value="SH3 Domains"/>
    <property type="match status" value="1"/>
</dbReference>
<reference evidence="3 4" key="1">
    <citation type="submission" date="2020-02" db="EMBL/GenBank/DDBJ databases">
        <title>Genome sequence of strain CCNWXJ40-4.</title>
        <authorList>
            <person name="Gao J."/>
            <person name="Sun J."/>
        </authorList>
    </citation>
    <scope>NUCLEOTIDE SEQUENCE [LARGE SCALE GENOMIC DNA]</scope>
    <source>
        <strain evidence="3 4">CCNWXJ 40-4</strain>
    </source>
</reference>
<dbReference type="InterPro" id="IPR003646">
    <property type="entry name" value="SH3-like_bac-type"/>
</dbReference>
<evidence type="ECO:0000313" key="3">
    <source>
        <dbReference type="EMBL" id="NGO52564.1"/>
    </source>
</evidence>
<feature type="region of interest" description="Disordered" evidence="1">
    <location>
        <begin position="81"/>
        <end position="138"/>
    </location>
</feature>
<dbReference type="Pfam" id="PF08239">
    <property type="entry name" value="SH3_3"/>
    <property type="match status" value="1"/>
</dbReference>
<proteinExistence type="predicted"/>
<feature type="domain" description="SH3b" evidence="2">
    <location>
        <begin position="207"/>
        <end position="256"/>
    </location>
</feature>
<gene>
    <name evidence="3" type="ORF">G6N73_15490</name>
</gene>
<dbReference type="EMBL" id="JAAKZF010000019">
    <property type="protein sequence ID" value="NGO52564.1"/>
    <property type="molecule type" value="Genomic_DNA"/>
</dbReference>
<dbReference type="RefSeq" id="WP_165029072.1">
    <property type="nucleotide sequence ID" value="NZ_JAAKZF010000019.1"/>
</dbReference>
<dbReference type="Proteomes" id="UP001642900">
    <property type="component" value="Unassembled WGS sequence"/>
</dbReference>
<name>A0A6G4WD99_9HYPH</name>